<evidence type="ECO:0000313" key="3">
    <source>
        <dbReference type="Proteomes" id="UP000595564"/>
    </source>
</evidence>
<proteinExistence type="predicted"/>
<gene>
    <name evidence="2" type="ORF">TTHT_1574</name>
</gene>
<keyword evidence="1" id="KW-0812">Transmembrane</keyword>
<dbReference type="EMBL" id="AP017470">
    <property type="protein sequence ID" value="BBB33066.1"/>
    <property type="molecule type" value="Genomic_DNA"/>
</dbReference>
<dbReference type="AlphaFoldDB" id="A0A7R6PPS9"/>
<evidence type="ECO:0000256" key="1">
    <source>
        <dbReference type="SAM" id="Phobius"/>
    </source>
</evidence>
<dbReference type="KEGG" id="thyd:TTHT_1574"/>
<organism evidence="2 3">
    <name type="scientific">Thermotomaculum hydrothermale</name>
    <dbReference type="NCBI Taxonomy" id="981385"/>
    <lineage>
        <taxon>Bacteria</taxon>
        <taxon>Pseudomonadati</taxon>
        <taxon>Acidobacteriota</taxon>
        <taxon>Holophagae</taxon>
        <taxon>Thermotomaculales</taxon>
        <taxon>Thermotomaculaceae</taxon>
        <taxon>Thermotomaculum</taxon>
    </lineage>
</organism>
<feature type="transmembrane region" description="Helical" evidence="1">
    <location>
        <begin position="6"/>
        <end position="23"/>
    </location>
</feature>
<name>A0A7R6PPS9_9BACT</name>
<dbReference type="Proteomes" id="UP000595564">
    <property type="component" value="Chromosome"/>
</dbReference>
<evidence type="ECO:0000313" key="2">
    <source>
        <dbReference type="EMBL" id="BBB33066.1"/>
    </source>
</evidence>
<accession>A0A7R6PPS9</accession>
<keyword evidence="1" id="KW-1133">Transmembrane helix</keyword>
<keyword evidence="1" id="KW-0472">Membrane</keyword>
<dbReference type="RefSeq" id="WP_201327364.1">
    <property type="nucleotide sequence ID" value="NZ_AP017470.1"/>
</dbReference>
<reference evidence="2 3" key="1">
    <citation type="journal article" date="2012" name="Extremophiles">
        <title>Thermotomaculum hydrothermale gen. nov., sp. nov., a novel heterotrophic thermophile within the phylum Acidobacteria from a deep-sea hydrothermal vent chimney in the Southern Okinawa Trough.</title>
        <authorList>
            <person name="Izumi H."/>
            <person name="Nunoura T."/>
            <person name="Miyazaki M."/>
            <person name="Mino S."/>
            <person name="Toki T."/>
            <person name="Takai K."/>
            <person name="Sako Y."/>
            <person name="Sawabe T."/>
            <person name="Nakagawa S."/>
        </authorList>
    </citation>
    <scope>NUCLEOTIDE SEQUENCE [LARGE SCALE GENOMIC DNA]</scope>
    <source>
        <strain evidence="2 3">AC55</strain>
    </source>
</reference>
<sequence>MFLNLAIITGFLFFTFYFVYKFVRNDFKGLDVADEEKNKTDKLFKILNEIIDRLPEKDRDFVVKNGEDFALQYFDLKAKELEKERKRENKLKNFYFFSAIKLEGELIFLINYFKVKKDLIEKMKGIQIPDEYYSIASEWENSCKKYFSH</sequence>
<keyword evidence="3" id="KW-1185">Reference proteome</keyword>
<protein>
    <submittedName>
        <fullName evidence="2">Uncharacterized protein</fullName>
    </submittedName>
</protein>